<evidence type="ECO:0000313" key="4">
    <source>
        <dbReference type="Proteomes" id="UP001498398"/>
    </source>
</evidence>
<feature type="transmembrane region" description="Helical" evidence="1">
    <location>
        <begin position="12"/>
        <end position="32"/>
    </location>
</feature>
<feature type="transmembrane region" description="Helical" evidence="1">
    <location>
        <begin position="214"/>
        <end position="236"/>
    </location>
</feature>
<feature type="transmembrane region" description="Helical" evidence="1">
    <location>
        <begin position="242"/>
        <end position="263"/>
    </location>
</feature>
<dbReference type="EMBL" id="JBANRG010000054">
    <property type="protein sequence ID" value="KAK7443583.1"/>
    <property type="molecule type" value="Genomic_DNA"/>
</dbReference>
<feature type="transmembrane region" description="Helical" evidence="1">
    <location>
        <begin position="99"/>
        <end position="121"/>
    </location>
</feature>
<protein>
    <submittedName>
        <fullName evidence="2">Uncharacterized protein</fullName>
    </submittedName>
</protein>
<name>A0ABR1INX4_9AGAR</name>
<feature type="transmembrane region" description="Helical" evidence="1">
    <location>
        <begin position="173"/>
        <end position="194"/>
    </location>
</feature>
<sequence length="300" mass="33005">MSDSPDIVLERSFYIGNALATIIYGLLIYITFHAIHLIRRHASLSPKAKKIYIVYSIAILLLMTFDKAANLMLGQMMWIEHRDIEGGPLVYFALHSTDWYNVMGSATSMAVNFLGDALLLHRCYLIWGSRFDVIAFPFLIYLASTSLAIVSAVQSALPGGFLGHQTTSFAVPWISLTSGLNFILMALIAGRILWTRRNNRALMAPHTAEIYTGVIAIIVESALPYALLGIVLAVLLGKNESAVLVFTSVWGVMGAVSPMLIILRLAMGHAWTKTTASEVTSGIRPRMDSFSHSSIQKEQV</sequence>
<evidence type="ECO:0000313" key="2">
    <source>
        <dbReference type="EMBL" id="KAK7435909.1"/>
    </source>
</evidence>
<keyword evidence="1" id="KW-0812">Transmembrane</keyword>
<accession>A0ABR1INX4</accession>
<evidence type="ECO:0000256" key="1">
    <source>
        <dbReference type="SAM" id="Phobius"/>
    </source>
</evidence>
<reference evidence="2 4" key="1">
    <citation type="submission" date="2024-01" db="EMBL/GenBank/DDBJ databases">
        <title>A draft genome for the cacao thread blight pathogen Marasmiellus scandens.</title>
        <authorList>
            <person name="Baruah I.K."/>
            <person name="Leung J."/>
            <person name="Bukari Y."/>
            <person name="Amoako-Attah I."/>
            <person name="Meinhardt L.W."/>
            <person name="Bailey B.A."/>
            <person name="Cohen S.P."/>
        </authorList>
    </citation>
    <scope>NUCLEOTIDE SEQUENCE [LARGE SCALE GENOMIC DNA]</scope>
    <source>
        <strain evidence="2 4">GH-19</strain>
    </source>
</reference>
<evidence type="ECO:0000313" key="3">
    <source>
        <dbReference type="EMBL" id="KAK7443583.1"/>
    </source>
</evidence>
<dbReference type="Proteomes" id="UP001498398">
    <property type="component" value="Unassembled WGS sequence"/>
</dbReference>
<organism evidence="2 4">
    <name type="scientific">Marasmiellus scandens</name>
    <dbReference type="NCBI Taxonomy" id="2682957"/>
    <lineage>
        <taxon>Eukaryota</taxon>
        <taxon>Fungi</taxon>
        <taxon>Dikarya</taxon>
        <taxon>Basidiomycota</taxon>
        <taxon>Agaricomycotina</taxon>
        <taxon>Agaricomycetes</taxon>
        <taxon>Agaricomycetidae</taxon>
        <taxon>Agaricales</taxon>
        <taxon>Marasmiineae</taxon>
        <taxon>Omphalotaceae</taxon>
        <taxon>Marasmiellus</taxon>
    </lineage>
</organism>
<keyword evidence="1" id="KW-0472">Membrane</keyword>
<comment type="caution">
    <text evidence="2">The sequence shown here is derived from an EMBL/GenBank/DDBJ whole genome shotgun (WGS) entry which is preliminary data.</text>
</comment>
<feature type="transmembrane region" description="Helical" evidence="1">
    <location>
        <begin position="52"/>
        <end position="79"/>
    </location>
</feature>
<proteinExistence type="predicted"/>
<feature type="transmembrane region" description="Helical" evidence="1">
    <location>
        <begin position="133"/>
        <end position="153"/>
    </location>
</feature>
<gene>
    <name evidence="3" type="ORF">VKT23_015755</name>
    <name evidence="2" type="ORF">VKT23_019440</name>
</gene>
<keyword evidence="1" id="KW-1133">Transmembrane helix</keyword>
<dbReference type="EMBL" id="JBANRG010000101">
    <property type="protein sequence ID" value="KAK7435909.1"/>
    <property type="molecule type" value="Genomic_DNA"/>
</dbReference>
<keyword evidence="4" id="KW-1185">Reference proteome</keyword>